<dbReference type="Gene3D" id="1.10.510.10">
    <property type="entry name" value="Transferase(Phosphotransferase) domain 1"/>
    <property type="match status" value="1"/>
</dbReference>
<dbReference type="Proteomes" id="UP001178507">
    <property type="component" value="Unassembled WGS sequence"/>
</dbReference>
<evidence type="ECO:0000259" key="4">
    <source>
        <dbReference type="PROSITE" id="PS50011"/>
    </source>
</evidence>
<dbReference type="EMBL" id="CAUJNA010000846">
    <property type="protein sequence ID" value="CAJ1381848.1"/>
    <property type="molecule type" value="Genomic_DNA"/>
</dbReference>
<dbReference type="PANTHER" id="PTHR45661">
    <property type="entry name" value="SURFACE ANTIGEN"/>
    <property type="match status" value="1"/>
</dbReference>
<sequence>MALRVAGVVSCPFHLAACAVSQAAAAQAPTGALLVEVQDFSDFDAFKRWVAEQGYTQSTSPLCLLGQRCLGGYAELRGWLADFMNEGLEPRIAVLSLKKHLRGRWLTDLRLALAMQGEGTAVFCIEATEGTCIWRSLTDSPKWKALINCVSDTAPAHVQRRLVAAMQEADARGVFVSNGVHSFHACAGKVAQHALLRRLRLPSPNSITVSEASGEALARAAASCLRYPLLLKPNAGGFGNGIQTFAGEEELIGRDEASLQPAFGEDGLAILQEHLSPAGGSVGRIWMLGGEVLCAVRAPAMALGAAPGASSGPSGCMADGRAARAAAAWRVPEGLQQDARRIVAAAQANWGSIEVLDVGDGRFLFFDLNLSCISTMPDVALVADPENLWPEGREWIRRSRSDRLRALRQLGILDYGEEHIDRTVRELEQQIFAAGGCCSSLASLTIPNSVTEIGDWAFAGCSSLTSMTIPDSVTDIGDWAFQGCSSLASVTIPDSVTEIRARAFQGCSSLASVTIPDSVSDIGDWAFEGCSSLASVTIPDSVTNIGDQAFSYCSSLASVTIPDSVTDIGDWAFEGCSSLASVTIPKSVTDIGKGTFAGCSSLVSVTIPDSVTEIRARAFRGCSSLASVTIPNSVTDVGDWAFAGCSSLANATIPDSVDEIGEAAFEGCCSLPSVGIPTSVTEIREDAFQGCSSLASVTIPDSVTNIGDEVPFKVASLLTNVTTPNSVTEIRAGCSSWASVTIPDSVTNIGDQAFSDCSSLASVTIPDSVTDIGDWAFQGCRHFYLIQRGTVVVTASGGGSDIEQLHPSELPKWRASVKPAYTRWDYFGERGLLLQERRSATCQAGNLALARQSSEFTRQVLQALRADLRELQRVNLVAAALRRSADVALPAFGPPLAPESPEATKEDPPSQALDECICLVLDADEFFQIVGHFRDELERRMQLQDLNLSISDLQCKAVVGRGTFGVVRLVTPKGKKDAPQYALKCVKKAQVVKGRQERAIVMEREANVASGVASGAPVNAQCYHPCIVQFIKTFQDKHNVYFLTEFLGGGDLFYAIRAIGAGALTKLQCQFFAGSIALGQRGKSGLAAGAGHTVDEEWQQAYACQSQEEHKSIEYLHGRGIMYRDLKPENASVLLDFAGRAKLVDFGCCKKEIRASSLVGTPEYLAPEAESGDGEAPCQVIKGKGYTKCIDWWSLGVMLYEFVAGPIPFGAGEEDQMKLFAAICEAALCCGRGDPLRFPAYIDQDAGQVNCRPSLEFQGCSFLEERFGWDALAGGFFPPPWQPDAQAQIKNWEARGAFQGCSSLASVTIPNSVTVIGYYAFRGCSSLASVTIADSVTEIGHCAFEGCSSLASVTIPNSVTQVGDGVFADCSSLASVTVPISVTQIGDHAFAGCSLLASATIPNSVNVIGDCAFRGCSSLASVTIPNSVTEIGDWAFHSCSSLASLTIPNSVTQVGDGVFADCSSLASVTIPNSVIGIGNFAFRGCSSLASVTIPNSVTGIGDHAFADCSSLASVTIPNSVNLIEDCAFRGCSSLASMTIPNSVTEIREHAFQGCSSLASVVTIPNSVTQIGQSAFARCSSLASVTIPNSVTEVGDNVFADCSSLASVTIPNSVTAIGDWAFDGCSSLASLTIPNSVTGISDFAFAGCSSLASVTIPNSVDVIGGCAFRGCSSLASMTIPNSVRYVEEYVFKGCSSLASVTIPNSVTEIRERAFQGCCSLASVTIPNSVTGISEYAFAGCSSLASVTIPNSVNVIGDCAFRGCSSLASVTIPNSVTAIGDFAFAGCSLLASATIPNSETCIGEGAFQGCIFLLESDGT</sequence>
<evidence type="ECO:0000256" key="3">
    <source>
        <dbReference type="SAM" id="SignalP"/>
    </source>
</evidence>
<organism evidence="7 8">
    <name type="scientific">Effrenium voratum</name>
    <dbReference type="NCBI Taxonomy" id="2562239"/>
    <lineage>
        <taxon>Eukaryota</taxon>
        <taxon>Sar</taxon>
        <taxon>Alveolata</taxon>
        <taxon>Dinophyceae</taxon>
        <taxon>Suessiales</taxon>
        <taxon>Symbiodiniaceae</taxon>
        <taxon>Effrenium</taxon>
    </lineage>
</organism>
<dbReference type="InterPro" id="IPR017441">
    <property type="entry name" value="Protein_kinase_ATP_BS"/>
</dbReference>
<evidence type="ECO:0000259" key="6">
    <source>
        <dbReference type="PROSITE" id="PS50975"/>
    </source>
</evidence>
<dbReference type="Gene3D" id="3.40.50.12480">
    <property type="match status" value="1"/>
</dbReference>
<proteinExistence type="predicted"/>
<keyword evidence="8" id="KW-1185">Reference proteome</keyword>
<gene>
    <name evidence="7" type="ORF">EVOR1521_LOCUS9407</name>
</gene>
<dbReference type="InterPro" id="IPR000719">
    <property type="entry name" value="Prot_kinase_dom"/>
</dbReference>
<dbReference type="SUPFAM" id="SSF56112">
    <property type="entry name" value="Protein kinase-like (PK-like)"/>
    <property type="match status" value="1"/>
</dbReference>
<dbReference type="PROSITE" id="PS00107">
    <property type="entry name" value="PROTEIN_KINASE_ATP"/>
    <property type="match status" value="1"/>
</dbReference>
<dbReference type="InterPro" id="IPR011009">
    <property type="entry name" value="Kinase-like_dom_sf"/>
</dbReference>
<evidence type="ECO:0000256" key="1">
    <source>
        <dbReference type="PROSITE-ProRule" id="PRU00409"/>
    </source>
</evidence>
<dbReference type="InterPro" id="IPR000595">
    <property type="entry name" value="cNMP-bd_dom"/>
</dbReference>
<protein>
    <submittedName>
        <fullName evidence="7">Uncharacterized protein</fullName>
    </submittedName>
</protein>
<evidence type="ECO:0000256" key="2">
    <source>
        <dbReference type="PROSITE-ProRule" id="PRU10141"/>
    </source>
</evidence>
<accession>A0AA36I7X0</accession>
<dbReference type="InterPro" id="IPR053139">
    <property type="entry name" value="Surface_bspA-like"/>
</dbReference>
<dbReference type="Pfam" id="PF13306">
    <property type="entry name" value="LRR_5"/>
    <property type="match status" value="4"/>
</dbReference>
<evidence type="ECO:0000313" key="7">
    <source>
        <dbReference type="EMBL" id="CAJ1381848.1"/>
    </source>
</evidence>
<dbReference type="PROSITE" id="PS50042">
    <property type="entry name" value="CNMP_BINDING_3"/>
    <property type="match status" value="1"/>
</dbReference>
<feature type="domain" description="Cyclic nucleotide-binding" evidence="5">
    <location>
        <begin position="783"/>
        <end position="844"/>
    </location>
</feature>
<dbReference type="Pfam" id="PF00069">
    <property type="entry name" value="Pkinase"/>
    <property type="match status" value="2"/>
</dbReference>
<dbReference type="PROSITE" id="PS50975">
    <property type="entry name" value="ATP_GRASP"/>
    <property type="match status" value="1"/>
</dbReference>
<dbReference type="Gene3D" id="3.80.10.10">
    <property type="entry name" value="Ribonuclease Inhibitor"/>
    <property type="match status" value="8"/>
</dbReference>
<keyword evidence="3" id="KW-0732">Signal</keyword>
<feature type="signal peptide" evidence="3">
    <location>
        <begin position="1"/>
        <end position="18"/>
    </location>
</feature>
<reference evidence="7" key="1">
    <citation type="submission" date="2023-08" db="EMBL/GenBank/DDBJ databases">
        <authorList>
            <person name="Chen Y."/>
            <person name="Shah S."/>
            <person name="Dougan E. K."/>
            <person name="Thang M."/>
            <person name="Chan C."/>
        </authorList>
    </citation>
    <scope>NUCLEOTIDE SEQUENCE</scope>
</reference>
<dbReference type="PANTHER" id="PTHR45661:SF3">
    <property type="entry name" value="IG-LIKE DOMAIN-CONTAINING PROTEIN"/>
    <property type="match status" value="1"/>
</dbReference>
<name>A0AA36I7X0_9DINO</name>
<evidence type="ECO:0000313" key="8">
    <source>
        <dbReference type="Proteomes" id="UP001178507"/>
    </source>
</evidence>
<feature type="chain" id="PRO_5041469279" evidence="3">
    <location>
        <begin position="19"/>
        <end position="1817"/>
    </location>
</feature>
<dbReference type="GO" id="GO:0005524">
    <property type="term" value="F:ATP binding"/>
    <property type="evidence" value="ECO:0007669"/>
    <property type="project" value="UniProtKB-UniRule"/>
</dbReference>
<comment type="caution">
    <text evidence="7">The sequence shown here is derived from an EMBL/GenBank/DDBJ whole genome shotgun (WGS) entry which is preliminary data.</text>
</comment>
<evidence type="ECO:0000259" key="5">
    <source>
        <dbReference type="PROSITE" id="PS50042"/>
    </source>
</evidence>
<feature type="binding site" evidence="2">
    <location>
        <position position="988"/>
    </location>
    <ligand>
        <name>ATP</name>
        <dbReference type="ChEBI" id="CHEBI:30616"/>
    </ligand>
</feature>
<dbReference type="SMART" id="SM00220">
    <property type="entry name" value="S_TKc"/>
    <property type="match status" value="1"/>
</dbReference>
<dbReference type="InterPro" id="IPR026906">
    <property type="entry name" value="LRR_5"/>
</dbReference>
<dbReference type="InterPro" id="IPR011761">
    <property type="entry name" value="ATP-grasp"/>
</dbReference>
<keyword evidence="1" id="KW-0547">Nucleotide-binding</keyword>
<dbReference type="PROSITE" id="PS50011">
    <property type="entry name" value="PROTEIN_KINASE_DOM"/>
    <property type="match status" value="1"/>
</dbReference>
<dbReference type="Gene3D" id="3.30.200.20">
    <property type="entry name" value="Phosphorylase Kinase, domain 1"/>
    <property type="match status" value="1"/>
</dbReference>
<dbReference type="InterPro" id="IPR032675">
    <property type="entry name" value="LRR_dom_sf"/>
</dbReference>
<dbReference type="Gene3D" id="2.60.120.10">
    <property type="entry name" value="Jelly Rolls"/>
    <property type="match status" value="1"/>
</dbReference>
<dbReference type="GO" id="GO:0004672">
    <property type="term" value="F:protein kinase activity"/>
    <property type="evidence" value="ECO:0007669"/>
    <property type="project" value="InterPro"/>
</dbReference>
<dbReference type="InterPro" id="IPR014710">
    <property type="entry name" value="RmlC-like_jellyroll"/>
</dbReference>
<feature type="domain" description="Protein kinase" evidence="4">
    <location>
        <begin position="953"/>
        <end position="1322"/>
    </location>
</feature>
<keyword evidence="1" id="KW-0067">ATP-binding</keyword>
<dbReference type="SUPFAM" id="SSF52058">
    <property type="entry name" value="L domain-like"/>
    <property type="match status" value="4"/>
</dbReference>
<dbReference type="SUPFAM" id="SSF56059">
    <property type="entry name" value="Glutathione synthetase ATP-binding domain-like"/>
    <property type="match status" value="1"/>
</dbReference>
<dbReference type="GO" id="GO:0046872">
    <property type="term" value="F:metal ion binding"/>
    <property type="evidence" value="ECO:0007669"/>
    <property type="project" value="InterPro"/>
</dbReference>
<feature type="domain" description="ATP-grasp" evidence="6">
    <location>
        <begin position="193"/>
        <end position="397"/>
    </location>
</feature>